<dbReference type="PANTHER" id="PTHR23245">
    <property type="entry name" value="TRNA METHYLTRANSFERASE"/>
    <property type="match status" value="1"/>
</dbReference>
<keyword evidence="3" id="KW-0808">Transferase</keyword>
<dbReference type="GO" id="GO:0031591">
    <property type="term" value="P:wybutosine biosynthetic process"/>
    <property type="evidence" value="ECO:0007669"/>
    <property type="project" value="InterPro"/>
</dbReference>
<dbReference type="Proteomes" id="UP000472372">
    <property type="component" value="Chromosome 8"/>
</dbReference>
<sequence>MEEAHATVVLLVPKQHVKTVKSALENAGQLDKNSKITPEPKNGNSTGSNLPPTPETSGDQDPIPEFPQLKFDVVRGEYVDPSTIDRQSQDHGNTEHQRMRILTMISCPVDEITTEEFQTSVLDGLDLHHLAQDITFSYQMPIPSSSSSPILKTPVQRAMKEALSKLPEGILASVELTPEMLVCDFPDGYSFYTPMLLLPHNAFSSETWTKLLSVHAVDSTLLQPMWQRVAESVGATHVAINAPIPLHTTAQGQENILRSPVNLTPIFGDFGPAPTPDTMASPTAADFEEAFWVTTKQNGIRQTWAPVYTMFSRGNIREKTRILDLPSLSEPSAAVDLYAGIGYFAFSYRKSGLNGVKRVLCWELNPWSVEGLRRGAKMNGWTCHIIKEDESPASIGSSVQDVDFLVFQKNNETAEQDYAAMGTEHKLPVHHVNLGLLPTSTLSWKTAVAMLNQELGGWIHVHENVRASLMGNRSQEVGIEFQRLVDEHEDKLGTGRQKRAFVEHAELVKMFAPALCHLVFDVHVEKLE</sequence>
<evidence type="ECO:0000256" key="4">
    <source>
        <dbReference type="ARBA" id="ARBA00022691"/>
    </source>
</evidence>
<dbReference type="GO" id="GO:0030488">
    <property type="term" value="P:tRNA methylation"/>
    <property type="evidence" value="ECO:0007669"/>
    <property type="project" value="TreeGrafter"/>
</dbReference>
<evidence type="ECO:0000256" key="6">
    <source>
        <dbReference type="ARBA" id="ARBA00049400"/>
    </source>
</evidence>
<evidence type="ECO:0000256" key="7">
    <source>
        <dbReference type="SAM" id="MobiDB-lite"/>
    </source>
</evidence>
<gene>
    <name evidence="9" type="ORF">PTTW11_08583</name>
</gene>
<dbReference type="EC" id="2.5.1.114" evidence="2"/>
<evidence type="ECO:0000256" key="1">
    <source>
        <dbReference type="ARBA" id="ARBA00004797"/>
    </source>
</evidence>
<evidence type="ECO:0000313" key="9">
    <source>
        <dbReference type="EMBL" id="CAE7200060.1"/>
    </source>
</evidence>
<accession>A0A6S6WA84</accession>
<keyword evidence="5" id="KW-0819">tRNA processing</keyword>
<dbReference type="GO" id="GO:0005737">
    <property type="term" value="C:cytoplasm"/>
    <property type="evidence" value="ECO:0007669"/>
    <property type="project" value="TreeGrafter"/>
</dbReference>
<evidence type="ECO:0000256" key="3">
    <source>
        <dbReference type="ARBA" id="ARBA00022679"/>
    </source>
</evidence>
<comment type="catalytic activity">
    <reaction evidence="6">
        <text>4-demethylwyosine(37) in tRNA(Phe) + S-adenosyl-L-methionine = 4-demethyl-7-[(3S)-3-amino-3-carboxypropyl]wyosine(37) in tRNA(Phe) + S-methyl-5'-thioadenosine + H(+)</text>
        <dbReference type="Rhea" id="RHEA:36355"/>
        <dbReference type="Rhea" id="RHEA-COMP:10164"/>
        <dbReference type="Rhea" id="RHEA-COMP:10378"/>
        <dbReference type="ChEBI" id="CHEBI:15378"/>
        <dbReference type="ChEBI" id="CHEBI:17509"/>
        <dbReference type="ChEBI" id="CHEBI:59789"/>
        <dbReference type="ChEBI" id="CHEBI:64315"/>
        <dbReference type="ChEBI" id="CHEBI:73550"/>
        <dbReference type="EC" id="2.5.1.114"/>
    </reaction>
</comment>
<organism evidence="9 10">
    <name type="scientific">Pyrenophora teres f. teres</name>
    <dbReference type="NCBI Taxonomy" id="97479"/>
    <lineage>
        <taxon>Eukaryota</taxon>
        <taxon>Fungi</taxon>
        <taxon>Dikarya</taxon>
        <taxon>Ascomycota</taxon>
        <taxon>Pezizomycotina</taxon>
        <taxon>Dothideomycetes</taxon>
        <taxon>Pleosporomycetidae</taxon>
        <taxon>Pleosporales</taxon>
        <taxon>Pleosporineae</taxon>
        <taxon>Pleosporaceae</taxon>
        <taxon>Pyrenophora</taxon>
    </lineage>
</organism>
<feature type="compositionally biased region" description="Polar residues" evidence="7">
    <location>
        <begin position="42"/>
        <end position="59"/>
    </location>
</feature>
<evidence type="ECO:0000313" key="10">
    <source>
        <dbReference type="Proteomes" id="UP000472372"/>
    </source>
</evidence>
<dbReference type="GO" id="GO:0008757">
    <property type="term" value="F:S-adenosylmethionine-dependent methyltransferase activity"/>
    <property type="evidence" value="ECO:0007669"/>
    <property type="project" value="InterPro"/>
</dbReference>
<feature type="region of interest" description="Disordered" evidence="7">
    <location>
        <begin position="25"/>
        <end position="66"/>
    </location>
</feature>
<evidence type="ECO:0000259" key="8">
    <source>
        <dbReference type="PROSITE" id="PS51684"/>
    </source>
</evidence>
<dbReference type="InterPro" id="IPR029063">
    <property type="entry name" value="SAM-dependent_MTases_sf"/>
</dbReference>
<dbReference type="EMBL" id="HG992984">
    <property type="protein sequence ID" value="CAE7200060.1"/>
    <property type="molecule type" value="Genomic_DNA"/>
</dbReference>
<dbReference type="Gene3D" id="3.40.50.150">
    <property type="entry name" value="Vaccinia Virus protein VP39"/>
    <property type="match status" value="1"/>
</dbReference>
<evidence type="ECO:0000256" key="2">
    <source>
        <dbReference type="ARBA" id="ARBA00012265"/>
    </source>
</evidence>
<keyword evidence="4" id="KW-0949">S-adenosyl-L-methionine</keyword>
<dbReference type="InterPro" id="IPR030382">
    <property type="entry name" value="MeTrfase_TRM5/TYW2"/>
</dbReference>
<protein>
    <recommendedName>
        <fullName evidence="2">tRNA(Phe) (4-demethylwyosine(37)-C(7)) aminocarboxypropyltransferase</fullName>
        <ecNumber evidence="2">2.5.1.114</ecNumber>
    </recommendedName>
</protein>
<dbReference type="InterPro" id="IPR056743">
    <property type="entry name" value="TRM5-TYW2-like_MTfase"/>
</dbReference>
<feature type="domain" description="SAM-dependent methyltransferase TRM5/TYW2-type" evidence="8">
    <location>
        <begin position="226"/>
        <end position="526"/>
    </location>
</feature>
<dbReference type="PANTHER" id="PTHR23245:SF25">
    <property type="entry name" value="TRNA WYBUTOSINE-SYNTHESIZING PROTEIN 2 HOMOLOG"/>
    <property type="match status" value="1"/>
</dbReference>
<comment type="pathway">
    <text evidence="1">tRNA modification; wybutosine-tRNA(Phe) biosynthesis.</text>
</comment>
<dbReference type="AlphaFoldDB" id="A0A6S6WA84"/>
<name>A0A6S6WA84_9PLEO</name>
<dbReference type="Pfam" id="PF02475">
    <property type="entry name" value="TRM5-TYW2_MTfase"/>
    <property type="match status" value="1"/>
</dbReference>
<dbReference type="SUPFAM" id="SSF53335">
    <property type="entry name" value="S-adenosyl-L-methionine-dependent methyltransferases"/>
    <property type="match status" value="1"/>
</dbReference>
<proteinExistence type="predicted"/>
<dbReference type="GO" id="GO:0102522">
    <property type="term" value="F:tRNA 4-demethylwyosine alpha-amino-alpha-carboxypropyltransferase activity"/>
    <property type="evidence" value="ECO:0007669"/>
    <property type="project" value="UniProtKB-EC"/>
</dbReference>
<dbReference type="GO" id="GO:0008175">
    <property type="term" value="F:tRNA methyltransferase activity"/>
    <property type="evidence" value="ECO:0007669"/>
    <property type="project" value="TreeGrafter"/>
</dbReference>
<dbReference type="PROSITE" id="PS51684">
    <property type="entry name" value="SAM_MT_TRM5_TYW2"/>
    <property type="match status" value="1"/>
</dbReference>
<evidence type="ECO:0000256" key="5">
    <source>
        <dbReference type="ARBA" id="ARBA00022694"/>
    </source>
</evidence>
<reference evidence="9" key="1">
    <citation type="submission" date="2021-02" db="EMBL/GenBank/DDBJ databases">
        <authorList>
            <person name="Syme A R."/>
            <person name="Syme A R."/>
            <person name="Moolhuijzen P."/>
        </authorList>
    </citation>
    <scope>NUCLEOTIDE SEQUENCE</scope>
    <source>
        <strain evidence="9">W1-1</strain>
    </source>
</reference>